<dbReference type="GO" id="GO:0003677">
    <property type="term" value="F:DNA binding"/>
    <property type="evidence" value="ECO:0007669"/>
    <property type="project" value="InterPro"/>
</dbReference>
<evidence type="ECO:0000256" key="1">
    <source>
        <dbReference type="PROSITE-ProRule" id="PRU00371"/>
    </source>
</evidence>
<comment type="subcellular location">
    <subcellularLocation>
        <location evidence="1">Nucleus</location>
    </subcellularLocation>
</comment>
<dbReference type="EMBL" id="KK112201">
    <property type="protein sequence ID" value="KFM57039.1"/>
    <property type="molecule type" value="Genomic_DNA"/>
</dbReference>
<feature type="non-terminal residue" evidence="3">
    <location>
        <position position="250"/>
    </location>
</feature>
<dbReference type="AlphaFoldDB" id="A0A087SW00"/>
<evidence type="ECO:0000259" key="2">
    <source>
        <dbReference type="PROSITE" id="PS51031"/>
    </source>
</evidence>
<protein>
    <recommendedName>
        <fullName evidence="2">BESS domain-containing protein</fullName>
    </recommendedName>
</protein>
<dbReference type="InterPro" id="IPR004210">
    <property type="entry name" value="BESS_motif"/>
</dbReference>
<dbReference type="GO" id="GO:0005634">
    <property type="term" value="C:nucleus"/>
    <property type="evidence" value="ECO:0007669"/>
    <property type="project" value="UniProtKB-SubCell"/>
</dbReference>
<sequence length="250" mass="28428">MSLLFLIPQQNCSQSNASLPVQLKSATNSSCVLYNGIMHQALKIGASSEMAEKSLPKSKTSFSSVLDICPVTIKEEPTDEEFESTQNLRGQYAVVYEKEETKLPSIVNVCSSLETWNTIKNESQNIVQNNITTSEQSKLQKDKNESQNVVQNNITISEQSKLQKDLNVVQSNGTTLEQSRLQKDSDYQFLMSLLPELKRFPEDQKLCLKHDIRNLFMSRQTASKKQEQNKKRKNIYRDCGVLPLSTDWKL</sequence>
<dbReference type="Pfam" id="PF02944">
    <property type="entry name" value="BESS"/>
    <property type="match status" value="1"/>
</dbReference>
<dbReference type="Proteomes" id="UP000054359">
    <property type="component" value="Unassembled WGS sequence"/>
</dbReference>
<evidence type="ECO:0000313" key="3">
    <source>
        <dbReference type="EMBL" id="KFM57039.1"/>
    </source>
</evidence>
<proteinExistence type="predicted"/>
<feature type="domain" description="BESS" evidence="2">
    <location>
        <begin position="183"/>
        <end position="222"/>
    </location>
</feature>
<evidence type="ECO:0000313" key="4">
    <source>
        <dbReference type="Proteomes" id="UP000054359"/>
    </source>
</evidence>
<keyword evidence="1" id="KW-0539">Nucleus</keyword>
<name>A0A087SW00_STEMI</name>
<organism evidence="3 4">
    <name type="scientific">Stegodyphus mimosarum</name>
    <name type="common">African social velvet spider</name>
    <dbReference type="NCBI Taxonomy" id="407821"/>
    <lineage>
        <taxon>Eukaryota</taxon>
        <taxon>Metazoa</taxon>
        <taxon>Ecdysozoa</taxon>
        <taxon>Arthropoda</taxon>
        <taxon>Chelicerata</taxon>
        <taxon>Arachnida</taxon>
        <taxon>Araneae</taxon>
        <taxon>Araneomorphae</taxon>
        <taxon>Entelegynae</taxon>
        <taxon>Eresoidea</taxon>
        <taxon>Eresidae</taxon>
        <taxon>Stegodyphus</taxon>
    </lineage>
</organism>
<dbReference type="PROSITE" id="PS51031">
    <property type="entry name" value="BESS"/>
    <property type="match status" value="1"/>
</dbReference>
<reference evidence="3 4" key="1">
    <citation type="submission" date="2013-11" db="EMBL/GenBank/DDBJ databases">
        <title>Genome sequencing of Stegodyphus mimosarum.</title>
        <authorList>
            <person name="Bechsgaard J."/>
        </authorList>
    </citation>
    <scope>NUCLEOTIDE SEQUENCE [LARGE SCALE GENOMIC DNA]</scope>
</reference>
<dbReference type="OrthoDB" id="6433467at2759"/>
<keyword evidence="4" id="KW-1185">Reference proteome</keyword>
<gene>
    <name evidence="3" type="ORF">X975_02302</name>
</gene>
<accession>A0A087SW00</accession>